<name>A0ABT6JGH3_9GAMM</name>
<dbReference type="Proteomes" id="UP001156831">
    <property type="component" value="Unassembled WGS sequence"/>
</dbReference>
<organism evidence="1 2">
    <name type="scientific">Luteimonas rhizosphaericola</name>
    <dbReference type="NCBI Taxonomy" id="3042024"/>
    <lineage>
        <taxon>Bacteria</taxon>
        <taxon>Pseudomonadati</taxon>
        <taxon>Pseudomonadota</taxon>
        <taxon>Gammaproteobacteria</taxon>
        <taxon>Lysobacterales</taxon>
        <taxon>Lysobacteraceae</taxon>
        <taxon>Luteimonas</taxon>
    </lineage>
</organism>
<proteinExistence type="predicted"/>
<evidence type="ECO:0000313" key="1">
    <source>
        <dbReference type="EMBL" id="MDH5829788.1"/>
    </source>
</evidence>
<gene>
    <name evidence="1" type="ORF">QFW80_04550</name>
</gene>
<reference evidence="1 2" key="1">
    <citation type="submission" date="2023-04" db="EMBL/GenBank/DDBJ databases">
        <title>Luteimonas sp. M1R5S18.</title>
        <authorList>
            <person name="Sun J.-Q."/>
        </authorList>
    </citation>
    <scope>NUCLEOTIDE SEQUENCE [LARGE SCALE GENOMIC DNA]</scope>
    <source>
        <strain evidence="1 2">M1R5S18</strain>
    </source>
</reference>
<dbReference type="EMBL" id="JARXRN010000020">
    <property type="protein sequence ID" value="MDH5829788.1"/>
    <property type="molecule type" value="Genomic_DNA"/>
</dbReference>
<keyword evidence="2" id="KW-1185">Reference proteome</keyword>
<comment type="caution">
    <text evidence="1">The sequence shown here is derived from an EMBL/GenBank/DDBJ whole genome shotgun (WGS) entry which is preliminary data.</text>
</comment>
<evidence type="ECO:0000313" key="2">
    <source>
        <dbReference type="Proteomes" id="UP001156831"/>
    </source>
</evidence>
<protein>
    <submittedName>
        <fullName evidence="1">Uncharacterized protein</fullName>
    </submittedName>
</protein>
<sequence>MSNVIAFPRTRPLAAHELPAHWSPSLRITYGNLTDAGYLSHAEALDHCERLAQTDDDVWAQARAAIAGLPRV</sequence>
<accession>A0ABT6JGH3</accession>
<dbReference type="RefSeq" id="WP_280600143.1">
    <property type="nucleotide sequence ID" value="NZ_JARXRN010000020.1"/>
</dbReference>